<evidence type="ECO:0000313" key="2">
    <source>
        <dbReference type="Proteomes" id="UP000018144"/>
    </source>
</evidence>
<sequence>MCNGFSTRTSLGGAIAILHPSPTSSPSSSSSFTSCQLHFTNDPLLPTSPTSVSTLLDLSNPEDCELRIHDHGDLTCISPSEPVMYSLPLRSGLSSLERRLDLGVGGKGIIGRAVSIVAGGAVLGQGIVGWN</sequence>
<reference evidence="1 2" key="1">
    <citation type="journal article" date="2013" name="PLoS Genet.">
        <title>The genome and development-dependent transcriptomes of Pyronema confluens: a window into fungal evolution.</title>
        <authorList>
            <person name="Traeger S."/>
            <person name="Altegoer F."/>
            <person name="Freitag M."/>
            <person name="Gabaldon T."/>
            <person name="Kempken F."/>
            <person name="Kumar A."/>
            <person name="Marcet-Houben M."/>
            <person name="Poggeler S."/>
            <person name="Stajich J.E."/>
            <person name="Nowrousian M."/>
        </authorList>
    </citation>
    <scope>NUCLEOTIDE SEQUENCE [LARGE SCALE GENOMIC DNA]</scope>
    <source>
        <strain evidence="2">CBS 100304</strain>
        <tissue evidence="1">Vegetative mycelium</tissue>
    </source>
</reference>
<dbReference type="OMA" id="HAAWVVI"/>
<dbReference type="AlphaFoldDB" id="U4LQ83"/>
<protein>
    <submittedName>
        <fullName evidence="1">Uncharacterized protein</fullName>
    </submittedName>
</protein>
<keyword evidence="2" id="KW-1185">Reference proteome</keyword>
<evidence type="ECO:0000313" key="1">
    <source>
        <dbReference type="EMBL" id="CCX17436.1"/>
    </source>
</evidence>
<name>U4LQ83_PYROM</name>
<proteinExistence type="predicted"/>
<organism evidence="1 2">
    <name type="scientific">Pyronema omphalodes (strain CBS 100304)</name>
    <name type="common">Pyronema confluens</name>
    <dbReference type="NCBI Taxonomy" id="1076935"/>
    <lineage>
        <taxon>Eukaryota</taxon>
        <taxon>Fungi</taxon>
        <taxon>Dikarya</taxon>
        <taxon>Ascomycota</taxon>
        <taxon>Pezizomycotina</taxon>
        <taxon>Pezizomycetes</taxon>
        <taxon>Pezizales</taxon>
        <taxon>Pyronemataceae</taxon>
        <taxon>Pyronema</taxon>
    </lineage>
</organism>
<dbReference type="eggNOG" id="ENOG502SW30">
    <property type="taxonomic scope" value="Eukaryota"/>
</dbReference>
<dbReference type="Proteomes" id="UP000018144">
    <property type="component" value="Unassembled WGS sequence"/>
</dbReference>
<dbReference type="OrthoDB" id="4158189at2759"/>
<accession>U4LQ83</accession>
<dbReference type="STRING" id="1076935.U4LQ83"/>
<gene>
    <name evidence="1" type="ORF">PCON_04440</name>
</gene>
<dbReference type="EMBL" id="HF936646">
    <property type="protein sequence ID" value="CCX17436.1"/>
    <property type="molecule type" value="Genomic_DNA"/>
</dbReference>